<dbReference type="Proteomes" id="UP000601223">
    <property type="component" value="Unassembled WGS sequence"/>
</dbReference>
<dbReference type="PANTHER" id="PTHR34384">
    <property type="entry name" value="L-2,3-DIAMINOPROPANOATE--CITRATE LIGASE"/>
    <property type="match status" value="1"/>
</dbReference>
<evidence type="ECO:0000256" key="1">
    <source>
        <dbReference type="ARBA" id="ARBA00004924"/>
    </source>
</evidence>
<dbReference type="Gene3D" id="1.10.510.40">
    <property type="match status" value="1"/>
</dbReference>
<feature type="domain" description="Aerobactin siderophore biosynthesis IucA/IucC N-terminal" evidence="3">
    <location>
        <begin position="133"/>
        <end position="338"/>
    </location>
</feature>
<dbReference type="Pfam" id="PF04183">
    <property type="entry name" value="IucA_IucC"/>
    <property type="match status" value="1"/>
</dbReference>
<comment type="pathway">
    <text evidence="1">Siderophore biosynthesis.</text>
</comment>
<dbReference type="AlphaFoldDB" id="A0A8J3JQD4"/>
<protein>
    <recommendedName>
        <fullName evidence="7">Siderophore synthetase component</fullName>
    </recommendedName>
</protein>
<evidence type="ECO:0000313" key="6">
    <source>
        <dbReference type="Proteomes" id="UP000601223"/>
    </source>
</evidence>
<keyword evidence="6" id="KW-1185">Reference proteome</keyword>
<evidence type="ECO:0000259" key="3">
    <source>
        <dbReference type="Pfam" id="PF04183"/>
    </source>
</evidence>
<dbReference type="InterPro" id="IPR022770">
    <property type="entry name" value="IucA/IucC-like_C"/>
</dbReference>
<feature type="domain" description="Aerobactin siderophore biosynthesis IucA/IucC-like C-terminal" evidence="4">
    <location>
        <begin position="372"/>
        <end position="524"/>
    </location>
</feature>
<sequence length="537" mass="57180">MRPLTDPIGAELAELAPHLLDGYAAALPRARVTVATRLAEALWREDLGDARARFRGRRHAFDRVLLDPVDADPVDLVSHEGLRAELDSAVHGLALAYARRSEQDPGHRAAAAANGVADLPALLDGAPPDERTVRLEQLAVEGHNLHPCGRTRLGWGTGDMIAHDLESESTAIGFLSVRPELALGDDLSERLGVAVPGGRRLLPVHIWQLRHLTGRHPELFADGTLRVLDQVLPARPTAALRTVLPAGATYLKLSLDIQVTSTRRSISIASTRNGPELSRVLSRLLERVPGGERVLLMAEPMGVAGLLEDGRQLSTIARDGLGGRLAPGEQPYPASALAATDPVTGRTLLAGLVDRYARTRGGSSSAAAAGFLGEYAALLLPPVLALAARHGIGLEAHLQNCVPTFVGGVPHRLALRDLAGLRVHQPRLAASGASLHLWPGSVIGTEDEAVLLAKVAYTAFQAHLGELVLRLGQSHALDEAAAWQIVRDVVDEALAGHPDHAFYTAPTVPHKALTRMRLAGAGDLYVPVQNPLHDPLR</sequence>
<evidence type="ECO:0000313" key="5">
    <source>
        <dbReference type="EMBL" id="GIF84997.1"/>
    </source>
</evidence>
<dbReference type="InterPro" id="IPR037455">
    <property type="entry name" value="LucA/IucC-like"/>
</dbReference>
<dbReference type="GO" id="GO:0016881">
    <property type="term" value="F:acid-amino acid ligase activity"/>
    <property type="evidence" value="ECO:0007669"/>
    <property type="project" value="UniProtKB-ARBA"/>
</dbReference>
<dbReference type="InterPro" id="IPR007310">
    <property type="entry name" value="Aerobactin_biosyn_IucA/IucC_N"/>
</dbReference>
<dbReference type="PANTHER" id="PTHR34384:SF5">
    <property type="entry name" value="L-2,3-DIAMINOPROPANOATE--CITRATE LIGASE"/>
    <property type="match status" value="1"/>
</dbReference>
<organism evidence="5 6">
    <name type="scientific">Catellatospora bangladeshensis</name>
    <dbReference type="NCBI Taxonomy" id="310355"/>
    <lineage>
        <taxon>Bacteria</taxon>
        <taxon>Bacillati</taxon>
        <taxon>Actinomycetota</taxon>
        <taxon>Actinomycetes</taxon>
        <taxon>Micromonosporales</taxon>
        <taxon>Micromonosporaceae</taxon>
        <taxon>Catellatospora</taxon>
    </lineage>
</organism>
<comment type="similarity">
    <text evidence="2">Belongs to the IucA/IucC family.</text>
</comment>
<proteinExistence type="inferred from homology"/>
<dbReference type="Pfam" id="PF06276">
    <property type="entry name" value="FhuF"/>
    <property type="match status" value="1"/>
</dbReference>
<evidence type="ECO:0000256" key="2">
    <source>
        <dbReference type="ARBA" id="ARBA00007832"/>
    </source>
</evidence>
<accession>A0A8J3JQD4</accession>
<name>A0A8J3JQD4_9ACTN</name>
<dbReference type="EMBL" id="BONF01000042">
    <property type="protein sequence ID" value="GIF84997.1"/>
    <property type="molecule type" value="Genomic_DNA"/>
</dbReference>
<reference evidence="5 6" key="1">
    <citation type="submission" date="2021-01" db="EMBL/GenBank/DDBJ databases">
        <title>Whole genome shotgun sequence of Catellatospora bangladeshensis NBRC 107357.</title>
        <authorList>
            <person name="Komaki H."/>
            <person name="Tamura T."/>
        </authorList>
    </citation>
    <scope>NUCLEOTIDE SEQUENCE [LARGE SCALE GENOMIC DNA]</scope>
    <source>
        <strain evidence="5 6">NBRC 107357</strain>
    </source>
</reference>
<evidence type="ECO:0008006" key="7">
    <source>
        <dbReference type="Google" id="ProtNLM"/>
    </source>
</evidence>
<dbReference type="RefSeq" id="WP_203754123.1">
    <property type="nucleotide sequence ID" value="NZ_BONF01000042.1"/>
</dbReference>
<comment type="caution">
    <text evidence="5">The sequence shown here is derived from an EMBL/GenBank/DDBJ whole genome shotgun (WGS) entry which is preliminary data.</text>
</comment>
<gene>
    <name evidence="5" type="ORF">Cba03nite_63460</name>
</gene>
<dbReference type="GO" id="GO:0019290">
    <property type="term" value="P:siderophore biosynthetic process"/>
    <property type="evidence" value="ECO:0007669"/>
    <property type="project" value="InterPro"/>
</dbReference>
<evidence type="ECO:0000259" key="4">
    <source>
        <dbReference type="Pfam" id="PF06276"/>
    </source>
</evidence>